<comment type="caution">
    <text evidence="2">The sequence shown here is derived from an EMBL/GenBank/DDBJ whole genome shotgun (WGS) entry which is preliminary data.</text>
</comment>
<dbReference type="Proteomes" id="UP000011980">
    <property type="component" value="Unassembled WGS sequence"/>
</dbReference>
<accession>M6F233</accession>
<dbReference type="AlphaFoldDB" id="M6F233"/>
<feature type="region of interest" description="Disordered" evidence="1">
    <location>
        <begin position="1"/>
        <end position="27"/>
    </location>
</feature>
<reference evidence="2 3" key="1">
    <citation type="submission" date="2013-01" db="EMBL/GenBank/DDBJ databases">
        <authorList>
            <person name="Harkins D.M."/>
            <person name="Durkin A.S."/>
            <person name="Brinkac L.M."/>
            <person name="Haft D.H."/>
            <person name="Selengut J.D."/>
            <person name="Sanka R."/>
            <person name="DePew J."/>
            <person name="Purushe J."/>
            <person name="Galloway R.L."/>
            <person name="Vinetz J.M."/>
            <person name="Sutton G.G."/>
            <person name="Nierman W.C."/>
            <person name="Fouts D.E."/>
        </authorList>
    </citation>
    <scope>NUCLEOTIDE SEQUENCE [LARGE SCALE GENOMIC DNA]</scope>
    <source>
        <strain evidence="2 3">Nikolaevo</strain>
    </source>
</reference>
<protein>
    <submittedName>
        <fullName evidence="2">Uncharacterized protein</fullName>
    </submittedName>
</protein>
<dbReference type="PATRIC" id="fig|1240687.3.peg.4733"/>
<evidence type="ECO:0000313" key="2">
    <source>
        <dbReference type="EMBL" id="EMK20079.1"/>
    </source>
</evidence>
<gene>
    <name evidence="2" type="ORF">LEP1GSC008_3022</name>
</gene>
<feature type="compositionally biased region" description="Polar residues" evidence="1">
    <location>
        <begin position="15"/>
        <end position="24"/>
    </location>
</feature>
<dbReference type="EMBL" id="ANCE01000221">
    <property type="protein sequence ID" value="EMK20079.1"/>
    <property type="molecule type" value="Genomic_DNA"/>
</dbReference>
<evidence type="ECO:0000313" key="3">
    <source>
        <dbReference type="Proteomes" id="UP000011980"/>
    </source>
</evidence>
<name>M6F233_9LEPT</name>
<sequence length="44" mass="4903">MGTHTASYKNEKSVNEQSDGNQLKTGKLPQICGNSYTLLKIYQL</sequence>
<proteinExistence type="predicted"/>
<evidence type="ECO:0000256" key="1">
    <source>
        <dbReference type="SAM" id="MobiDB-lite"/>
    </source>
</evidence>
<organism evidence="2 3">
    <name type="scientific">Leptospira kirschneri serovar Bulgarica str. Nikolaevo</name>
    <dbReference type="NCBI Taxonomy" id="1240687"/>
    <lineage>
        <taxon>Bacteria</taxon>
        <taxon>Pseudomonadati</taxon>
        <taxon>Spirochaetota</taxon>
        <taxon>Spirochaetia</taxon>
        <taxon>Leptospirales</taxon>
        <taxon>Leptospiraceae</taxon>
        <taxon>Leptospira</taxon>
    </lineage>
</organism>